<sequence length="94" mass="11295">MQTVKFVTVEKDKVMVWCTTNSIIVFRDFMQYVLDDMNHPEDFMIIDTRNDLVYGMYGVATKQYKMRKRTFEERMNDVQTGKWSKFSDIELKGM</sequence>
<evidence type="ECO:0000313" key="1">
    <source>
        <dbReference type="EMBL" id="DAE06905.1"/>
    </source>
</evidence>
<dbReference type="EMBL" id="BK015443">
    <property type="protein sequence ID" value="DAE06905.1"/>
    <property type="molecule type" value="Genomic_DNA"/>
</dbReference>
<reference evidence="1" key="1">
    <citation type="journal article" date="2021" name="Proc. Natl. Acad. Sci. U.S.A.">
        <title>A Catalog of Tens of Thousands of Viruses from Human Metagenomes Reveals Hidden Associations with Chronic Diseases.</title>
        <authorList>
            <person name="Tisza M.J."/>
            <person name="Buck C.B."/>
        </authorList>
    </citation>
    <scope>NUCLEOTIDE SEQUENCE</scope>
    <source>
        <strain evidence="1">CtL0q1</strain>
    </source>
</reference>
<name>A0A8S5PKF8_9CAUD</name>
<accession>A0A8S5PKF8</accession>
<protein>
    <submittedName>
        <fullName evidence="1">Uncharacterized protein</fullName>
    </submittedName>
</protein>
<organism evidence="1">
    <name type="scientific">Siphoviridae sp. ctL0q1</name>
    <dbReference type="NCBI Taxonomy" id="2825449"/>
    <lineage>
        <taxon>Viruses</taxon>
        <taxon>Duplodnaviria</taxon>
        <taxon>Heunggongvirae</taxon>
        <taxon>Uroviricota</taxon>
        <taxon>Caudoviricetes</taxon>
    </lineage>
</organism>
<proteinExistence type="predicted"/>